<organism evidence="5 6">
    <name type="scientific">Jaminaea rosea</name>
    <dbReference type="NCBI Taxonomy" id="1569628"/>
    <lineage>
        <taxon>Eukaryota</taxon>
        <taxon>Fungi</taxon>
        <taxon>Dikarya</taxon>
        <taxon>Basidiomycota</taxon>
        <taxon>Ustilaginomycotina</taxon>
        <taxon>Exobasidiomycetes</taxon>
        <taxon>Microstromatales</taxon>
        <taxon>Microstromatales incertae sedis</taxon>
        <taxon>Jaminaea</taxon>
    </lineage>
</organism>
<dbReference type="GeneID" id="37028576"/>
<dbReference type="SMART" id="SM01266">
    <property type="entry name" value="Mac"/>
    <property type="match status" value="1"/>
</dbReference>
<dbReference type="InterPro" id="IPR051159">
    <property type="entry name" value="Hexapeptide_acetyltransf"/>
</dbReference>
<name>A0A316ULD9_9BASI</name>
<dbReference type="OrthoDB" id="25818at2759"/>
<dbReference type="InterPro" id="IPR024688">
    <property type="entry name" value="Mac_dom"/>
</dbReference>
<evidence type="ECO:0000256" key="2">
    <source>
        <dbReference type="ARBA" id="ARBA00022679"/>
    </source>
</evidence>
<dbReference type="AlphaFoldDB" id="A0A316ULD9"/>
<evidence type="ECO:0000259" key="4">
    <source>
        <dbReference type="SMART" id="SM01266"/>
    </source>
</evidence>
<dbReference type="PANTHER" id="PTHR23416">
    <property type="entry name" value="SIALIC ACID SYNTHASE-RELATED"/>
    <property type="match status" value="1"/>
</dbReference>
<gene>
    <name evidence="5" type="ORF">BDZ90DRAFT_233761</name>
</gene>
<keyword evidence="6" id="KW-1185">Reference proteome</keyword>
<feature type="region of interest" description="Disordered" evidence="3">
    <location>
        <begin position="58"/>
        <end position="92"/>
    </location>
</feature>
<protein>
    <recommendedName>
        <fullName evidence="4">Maltose/galactoside acetyltransferase domain-containing protein</fullName>
    </recommendedName>
</protein>
<evidence type="ECO:0000256" key="3">
    <source>
        <dbReference type="SAM" id="MobiDB-lite"/>
    </source>
</evidence>
<evidence type="ECO:0000313" key="5">
    <source>
        <dbReference type="EMBL" id="PWN25754.1"/>
    </source>
</evidence>
<feature type="domain" description="Maltose/galactoside acetyltransferase" evidence="4">
    <location>
        <begin position="25"/>
        <end position="109"/>
    </location>
</feature>
<proteinExistence type="inferred from homology"/>
<dbReference type="GO" id="GO:0016407">
    <property type="term" value="F:acetyltransferase activity"/>
    <property type="evidence" value="ECO:0007669"/>
    <property type="project" value="InterPro"/>
</dbReference>
<dbReference type="EMBL" id="KZ819674">
    <property type="protein sequence ID" value="PWN25754.1"/>
    <property type="molecule type" value="Genomic_DNA"/>
</dbReference>
<dbReference type="InterPro" id="IPR011004">
    <property type="entry name" value="Trimer_LpxA-like_sf"/>
</dbReference>
<dbReference type="PANTHER" id="PTHR23416:SF23">
    <property type="entry name" value="ACETYLTRANSFERASE C18B11.09C-RELATED"/>
    <property type="match status" value="1"/>
</dbReference>
<dbReference type="Pfam" id="PF12464">
    <property type="entry name" value="Mac"/>
    <property type="match status" value="1"/>
</dbReference>
<dbReference type="Proteomes" id="UP000245884">
    <property type="component" value="Unassembled WGS sequence"/>
</dbReference>
<evidence type="ECO:0000313" key="6">
    <source>
        <dbReference type="Proteomes" id="UP000245884"/>
    </source>
</evidence>
<keyword evidence="2" id="KW-0808">Transferase</keyword>
<reference evidence="5 6" key="1">
    <citation type="journal article" date="2018" name="Mol. Biol. Evol.">
        <title>Broad Genomic Sampling Reveals a Smut Pathogenic Ancestry of the Fungal Clade Ustilaginomycotina.</title>
        <authorList>
            <person name="Kijpornyongpan T."/>
            <person name="Mondo S.J."/>
            <person name="Barry K."/>
            <person name="Sandor L."/>
            <person name="Lee J."/>
            <person name="Lipzen A."/>
            <person name="Pangilinan J."/>
            <person name="LaButti K."/>
            <person name="Hainaut M."/>
            <person name="Henrissat B."/>
            <person name="Grigoriev I.V."/>
            <person name="Spatafora J.W."/>
            <person name="Aime M.C."/>
        </authorList>
    </citation>
    <scope>NUCLEOTIDE SEQUENCE [LARGE SCALE GENOMIC DNA]</scope>
    <source>
        <strain evidence="5 6">MCA 5214</strain>
    </source>
</reference>
<dbReference type="SUPFAM" id="SSF51161">
    <property type="entry name" value="Trimeric LpxA-like enzymes"/>
    <property type="match status" value="1"/>
</dbReference>
<dbReference type="Gene3D" id="2.160.10.10">
    <property type="entry name" value="Hexapeptide repeat proteins"/>
    <property type="match status" value="1"/>
</dbReference>
<dbReference type="STRING" id="1569628.A0A316ULD9"/>
<dbReference type="RefSeq" id="XP_025360366.1">
    <property type="nucleotide sequence ID" value="XM_025506753.1"/>
</dbReference>
<comment type="similarity">
    <text evidence="1">Belongs to the transferase hexapeptide repeat family.</text>
</comment>
<evidence type="ECO:0000256" key="1">
    <source>
        <dbReference type="ARBA" id="ARBA00007274"/>
    </source>
</evidence>
<dbReference type="GO" id="GO:0008374">
    <property type="term" value="F:O-acyltransferase activity"/>
    <property type="evidence" value="ECO:0007669"/>
    <property type="project" value="TreeGrafter"/>
</dbReference>
<sequence>MSNNAARFAAVDASHGHLLSTLSETEKSLLGLPYAANEPALVRARLRARRLFLRYNQTGPSTHDPADLPSGQKPQGIGGSDDDGAEVAPGVNSEERRHLLAELFGISFEQTAQVEVEPPFYCDYGTNIKLEGSWYTNFNTVILDCSEVSIGTGVLFGPK</sequence>
<accession>A0A316ULD9</accession>